<organism evidence="1 2">
    <name type="scientific">Arabis alpina</name>
    <name type="common">Alpine rock-cress</name>
    <dbReference type="NCBI Taxonomy" id="50452"/>
    <lineage>
        <taxon>Eukaryota</taxon>
        <taxon>Viridiplantae</taxon>
        <taxon>Streptophyta</taxon>
        <taxon>Embryophyta</taxon>
        <taxon>Tracheophyta</taxon>
        <taxon>Spermatophyta</taxon>
        <taxon>Magnoliopsida</taxon>
        <taxon>eudicotyledons</taxon>
        <taxon>Gunneridae</taxon>
        <taxon>Pentapetalae</taxon>
        <taxon>rosids</taxon>
        <taxon>malvids</taxon>
        <taxon>Brassicales</taxon>
        <taxon>Brassicaceae</taxon>
        <taxon>Arabideae</taxon>
        <taxon>Arabis</taxon>
    </lineage>
</organism>
<evidence type="ECO:0000313" key="2">
    <source>
        <dbReference type="Proteomes" id="UP000029120"/>
    </source>
</evidence>
<dbReference type="Gramene" id="KFK22404">
    <property type="protein sequence ID" value="KFK22404"/>
    <property type="gene ID" value="AALP_AAs55360U000100"/>
</dbReference>
<evidence type="ECO:0000313" key="1">
    <source>
        <dbReference type="EMBL" id="KFK22404.1"/>
    </source>
</evidence>
<reference evidence="2" key="1">
    <citation type="journal article" date="2015" name="Nat. Plants">
        <title>Genome expansion of Arabis alpina linked with retrotransposition and reduced symmetric DNA methylation.</title>
        <authorList>
            <person name="Willing E.M."/>
            <person name="Rawat V."/>
            <person name="Mandakova T."/>
            <person name="Maumus F."/>
            <person name="James G.V."/>
            <person name="Nordstroem K.J."/>
            <person name="Becker C."/>
            <person name="Warthmann N."/>
            <person name="Chica C."/>
            <person name="Szarzynska B."/>
            <person name="Zytnicki M."/>
            <person name="Albani M.C."/>
            <person name="Kiefer C."/>
            <person name="Bergonzi S."/>
            <person name="Castaings L."/>
            <person name="Mateos J.L."/>
            <person name="Berns M.C."/>
            <person name="Bujdoso N."/>
            <person name="Piofczyk T."/>
            <person name="de Lorenzo L."/>
            <person name="Barrero-Sicilia C."/>
            <person name="Mateos I."/>
            <person name="Piednoel M."/>
            <person name="Hagmann J."/>
            <person name="Chen-Min-Tao R."/>
            <person name="Iglesias-Fernandez R."/>
            <person name="Schuster S.C."/>
            <person name="Alonso-Blanco C."/>
            <person name="Roudier F."/>
            <person name="Carbonero P."/>
            <person name="Paz-Ares J."/>
            <person name="Davis S.J."/>
            <person name="Pecinka A."/>
            <person name="Quesneville H."/>
            <person name="Colot V."/>
            <person name="Lysak M.A."/>
            <person name="Weigel D."/>
            <person name="Coupland G."/>
            <person name="Schneeberger K."/>
        </authorList>
    </citation>
    <scope>NUCLEOTIDE SEQUENCE [LARGE SCALE GENOMIC DNA]</scope>
    <source>
        <strain evidence="2">cv. Pajares</strain>
    </source>
</reference>
<gene>
    <name evidence="1" type="ORF">AALP_AAs55360U000100</name>
</gene>
<accession>A0A087FXQ2</accession>
<feature type="non-terminal residue" evidence="1">
    <location>
        <position position="83"/>
    </location>
</feature>
<name>A0A087FXQ2_ARAAL</name>
<sequence length="83" mass="9292">MEAVNIKSLALFSNKNEGCITLEEEDQKSAQVTTGWTLFPKQERSPSMASFQTGTVTFEHRNIQGLNRSLIGSVITSNFWDPK</sequence>
<dbReference type="Proteomes" id="UP000029120">
    <property type="component" value="Unassembled WGS sequence"/>
</dbReference>
<dbReference type="AlphaFoldDB" id="A0A087FXQ2"/>
<dbReference type="EMBL" id="KL989593">
    <property type="protein sequence ID" value="KFK22404.1"/>
    <property type="molecule type" value="Genomic_DNA"/>
</dbReference>
<dbReference type="OrthoDB" id="1745065at2759"/>
<proteinExistence type="predicted"/>
<keyword evidence="2" id="KW-1185">Reference proteome</keyword>
<protein>
    <submittedName>
        <fullName evidence="1">Uncharacterized protein</fullName>
    </submittedName>
</protein>